<accession>A0A8X6SFG3</accession>
<reference evidence="1" key="1">
    <citation type="submission" date="2020-08" db="EMBL/GenBank/DDBJ databases">
        <title>Multicomponent nature underlies the extraordinary mechanical properties of spider dragline silk.</title>
        <authorList>
            <person name="Kono N."/>
            <person name="Nakamura H."/>
            <person name="Mori M."/>
            <person name="Yoshida Y."/>
            <person name="Ohtoshi R."/>
            <person name="Malay A.D."/>
            <person name="Moran D.A.P."/>
            <person name="Tomita M."/>
            <person name="Numata K."/>
            <person name="Arakawa K."/>
        </authorList>
    </citation>
    <scope>NUCLEOTIDE SEQUENCE</scope>
</reference>
<comment type="caution">
    <text evidence="1">The sequence shown here is derived from an EMBL/GenBank/DDBJ whole genome shotgun (WGS) entry which is preliminary data.</text>
</comment>
<keyword evidence="2" id="KW-1185">Reference proteome</keyword>
<organism evidence="1 2">
    <name type="scientific">Trichonephila clavipes</name>
    <name type="common">Golden silk orbweaver</name>
    <name type="synonym">Nephila clavipes</name>
    <dbReference type="NCBI Taxonomy" id="2585209"/>
    <lineage>
        <taxon>Eukaryota</taxon>
        <taxon>Metazoa</taxon>
        <taxon>Ecdysozoa</taxon>
        <taxon>Arthropoda</taxon>
        <taxon>Chelicerata</taxon>
        <taxon>Arachnida</taxon>
        <taxon>Araneae</taxon>
        <taxon>Araneomorphae</taxon>
        <taxon>Entelegynae</taxon>
        <taxon>Araneoidea</taxon>
        <taxon>Nephilidae</taxon>
        <taxon>Trichonephila</taxon>
    </lineage>
</organism>
<evidence type="ECO:0000313" key="2">
    <source>
        <dbReference type="Proteomes" id="UP000887159"/>
    </source>
</evidence>
<proteinExistence type="predicted"/>
<sequence>MHQRSLTKNCWYLLLEDFVSNDQYGLTPHQSNEDALLSLNEIVQRSAFDNACWPYILNLPKKVDIPKNIVSLVADFLNDRMAKMELNSTSEIQCLERGCPQSSVSGPIVLEYHYE</sequence>
<evidence type="ECO:0000313" key="1">
    <source>
        <dbReference type="EMBL" id="GFY10483.1"/>
    </source>
</evidence>
<gene>
    <name evidence="1" type="primary">X975_17864</name>
    <name evidence="1" type="ORF">TNCV_2565111</name>
</gene>
<name>A0A8X6SFG3_TRICX</name>
<dbReference type="AlphaFoldDB" id="A0A8X6SFG3"/>
<dbReference type="Proteomes" id="UP000887159">
    <property type="component" value="Unassembled WGS sequence"/>
</dbReference>
<dbReference type="EMBL" id="BMAU01021298">
    <property type="protein sequence ID" value="GFY10483.1"/>
    <property type="molecule type" value="Genomic_DNA"/>
</dbReference>
<protein>
    <submittedName>
        <fullName evidence="1">Uncharacterized protein</fullName>
    </submittedName>
</protein>